<feature type="domain" description="TsaA-like" evidence="3">
    <location>
        <begin position="9"/>
        <end position="149"/>
    </location>
</feature>
<dbReference type="Gene3D" id="3.30.2310.10">
    <property type="entry name" value="YaeB-like"/>
    <property type="match status" value="1"/>
</dbReference>
<evidence type="ECO:0000313" key="5">
    <source>
        <dbReference type="Proteomes" id="UP001165395"/>
    </source>
</evidence>
<dbReference type="Gene3D" id="2.40.30.70">
    <property type="entry name" value="YaeB-like"/>
    <property type="match status" value="1"/>
</dbReference>
<dbReference type="PANTHER" id="PTHR12818">
    <property type="entry name" value="TRNA (ADENINE(37)-N6)-METHYLTRANSFERASE"/>
    <property type="match status" value="1"/>
</dbReference>
<dbReference type="InterPro" id="IPR041369">
    <property type="entry name" value="TrmO_C"/>
</dbReference>
<proteinExistence type="inferred from homology"/>
<dbReference type="PROSITE" id="PS01318">
    <property type="entry name" value="TSAA_1"/>
    <property type="match status" value="1"/>
</dbReference>
<dbReference type="SUPFAM" id="SSF118196">
    <property type="entry name" value="YaeB-like"/>
    <property type="match status" value="1"/>
</dbReference>
<sequence>MYQQPSLTLTPVGVVHSPFKEKFGIPRQSGLAKDIFSTLTLHPPFNQPETVQSLSGFSHLWLIFGFHATSDRGWHPTVRPPRLGGNKRVGVFASRSTHRPNPIGLSVVKLESIDLQNGVVLTISGADLMDGTPVYDIKPYITFADSLPHAQSGYVDAPPVQAHIQYTPEAAIQLSQYQETRPQLSAVITAALGYDPRPAYQAKSQELNKTYGIHLMDLNIRWIYQQDQLIITDISLV</sequence>
<dbReference type="EMBL" id="JAJBZT010000001">
    <property type="protein sequence ID" value="MCB6181967.1"/>
    <property type="molecule type" value="Genomic_DNA"/>
</dbReference>
<protein>
    <submittedName>
        <fullName evidence="4">tRNA (N6-threonylcarbamoyladenosine(37)-N6)-methyltransferase TrmO</fullName>
    </submittedName>
</protein>
<dbReference type="Pfam" id="PF18389">
    <property type="entry name" value="TrmO_C"/>
    <property type="match status" value="1"/>
</dbReference>
<organism evidence="4 5">
    <name type="scientific">Leeia speluncae</name>
    <dbReference type="NCBI Taxonomy" id="2884804"/>
    <lineage>
        <taxon>Bacteria</taxon>
        <taxon>Pseudomonadati</taxon>
        <taxon>Pseudomonadota</taxon>
        <taxon>Betaproteobacteria</taxon>
        <taxon>Neisseriales</taxon>
        <taxon>Leeiaceae</taxon>
        <taxon>Leeia</taxon>
    </lineage>
</organism>
<reference evidence="4" key="1">
    <citation type="submission" date="2021-10" db="EMBL/GenBank/DDBJ databases">
        <title>The complete genome sequence of Leeia sp. TBRC 13508.</title>
        <authorList>
            <person name="Charoenyingcharoen P."/>
            <person name="Yukphan P."/>
        </authorList>
    </citation>
    <scope>NUCLEOTIDE SEQUENCE</scope>
    <source>
        <strain evidence="4">TBRC 13508</strain>
    </source>
</reference>
<dbReference type="Pfam" id="PF01980">
    <property type="entry name" value="TrmO_N"/>
    <property type="match status" value="1"/>
</dbReference>
<gene>
    <name evidence="4" type="primary">tsaA</name>
    <name evidence="4" type="ORF">LIN78_00155</name>
</gene>
<accession>A0ABS8D1A4</accession>
<dbReference type="InterPro" id="IPR036414">
    <property type="entry name" value="YaeB_N_sf"/>
</dbReference>
<keyword evidence="1" id="KW-0949">S-adenosyl-L-methionine</keyword>
<dbReference type="CDD" id="cd09281">
    <property type="entry name" value="UPF0066"/>
    <property type="match status" value="1"/>
</dbReference>
<comment type="similarity">
    <text evidence="2">Belongs to the tRNA methyltransferase O family.</text>
</comment>
<evidence type="ECO:0000259" key="3">
    <source>
        <dbReference type="PROSITE" id="PS51668"/>
    </source>
</evidence>
<dbReference type="PANTHER" id="PTHR12818:SF0">
    <property type="entry name" value="TRNA (ADENINE(37)-N6)-METHYLTRANSFERASE"/>
    <property type="match status" value="1"/>
</dbReference>
<dbReference type="NCBIfam" id="TIGR00104">
    <property type="entry name" value="tRNA_TsaA"/>
    <property type="match status" value="1"/>
</dbReference>
<dbReference type="RefSeq" id="WP_227177314.1">
    <property type="nucleotide sequence ID" value="NZ_JAJBZT010000001.1"/>
</dbReference>
<dbReference type="InterPro" id="IPR023370">
    <property type="entry name" value="TrmO-like_N"/>
</dbReference>
<dbReference type="InterPro" id="IPR036413">
    <property type="entry name" value="YaeB-like_sf"/>
</dbReference>
<evidence type="ECO:0000256" key="1">
    <source>
        <dbReference type="ARBA" id="ARBA00022691"/>
    </source>
</evidence>
<evidence type="ECO:0000313" key="4">
    <source>
        <dbReference type="EMBL" id="MCB6181967.1"/>
    </source>
</evidence>
<dbReference type="InterPro" id="IPR023368">
    <property type="entry name" value="UPF0066_cons_site"/>
</dbReference>
<keyword evidence="5" id="KW-1185">Reference proteome</keyword>
<evidence type="ECO:0000256" key="2">
    <source>
        <dbReference type="ARBA" id="ARBA00033753"/>
    </source>
</evidence>
<dbReference type="Proteomes" id="UP001165395">
    <property type="component" value="Unassembled WGS sequence"/>
</dbReference>
<name>A0ABS8D1A4_9NEIS</name>
<comment type="caution">
    <text evidence="4">The sequence shown here is derived from an EMBL/GenBank/DDBJ whole genome shotgun (WGS) entry which is preliminary data.</text>
</comment>
<dbReference type="InterPro" id="IPR040372">
    <property type="entry name" value="YaeB-like"/>
</dbReference>
<dbReference type="PROSITE" id="PS51668">
    <property type="entry name" value="TSAA_2"/>
    <property type="match status" value="1"/>
</dbReference>